<dbReference type="Proteomes" id="UP001164020">
    <property type="component" value="Chromosome"/>
</dbReference>
<accession>A0ABY7BWP3</accession>
<proteinExistence type="predicted"/>
<evidence type="ECO:0000256" key="2">
    <source>
        <dbReference type="ARBA" id="ARBA00022801"/>
    </source>
</evidence>
<organism evidence="4 5">
    <name type="scientific">Jiella pelagia</name>
    <dbReference type="NCBI Taxonomy" id="2986949"/>
    <lineage>
        <taxon>Bacteria</taxon>
        <taxon>Pseudomonadati</taxon>
        <taxon>Pseudomonadota</taxon>
        <taxon>Alphaproteobacteria</taxon>
        <taxon>Hyphomicrobiales</taxon>
        <taxon>Aurantimonadaceae</taxon>
        <taxon>Jiella</taxon>
    </lineage>
</organism>
<dbReference type="PANTHER" id="PTHR43046">
    <property type="entry name" value="GDP-MANNOSE MANNOSYL HYDROLASE"/>
    <property type="match status" value="1"/>
</dbReference>
<evidence type="ECO:0000259" key="3">
    <source>
        <dbReference type="PROSITE" id="PS51462"/>
    </source>
</evidence>
<dbReference type="PANTHER" id="PTHR43046:SF16">
    <property type="entry name" value="ADP-RIBOSE PYROPHOSPHATASE YJHB-RELATED"/>
    <property type="match status" value="1"/>
</dbReference>
<dbReference type="EMBL" id="CP114029">
    <property type="protein sequence ID" value="WAP68118.1"/>
    <property type="molecule type" value="Genomic_DNA"/>
</dbReference>
<reference evidence="4" key="1">
    <citation type="submission" date="2022-12" db="EMBL/GenBank/DDBJ databases">
        <title>Jiella pelagia sp. nov., isolated from phosphonate enriched culture of Northwest Pacific surface seawater.</title>
        <authorList>
            <person name="Shin D.Y."/>
            <person name="Hwang C.Y."/>
        </authorList>
    </citation>
    <scope>NUCLEOTIDE SEQUENCE</scope>
    <source>
        <strain evidence="4">HL-NP1</strain>
    </source>
</reference>
<dbReference type="PROSITE" id="PS51462">
    <property type="entry name" value="NUDIX"/>
    <property type="match status" value="1"/>
</dbReference>
<dbReference type="InterPro" id="IPR020084">
    <property type="entry name" value="NUDIX_hydrolase_CS"/>
</dbReference>
<dbReference type="PROSITE" id="PS00893">
    <property type="entry name" value="NUDIX_BOX"/>
    <property type="match status" value="1"/>
</dbReference>
<feature type="domain" description="Nudix hydrolase" evidence="3">
    <location>
        <begin position="16"/>
        <end position="159"/>
    </location>
</feature>
<dbReference type="InterPro" id="IPR015797">
    <property type="entry name" value="NUDIX_hydrolase-like_dom_sf"/>
</dbReference>
<sequence>MASPPSRPAHEWIPPRRVRPIAIGLCVDEGHVLLMEVRAGNGKLVGHRPPGGGIEFMESAEAAVAREFAEELGWRIVRPRLLETCENLFEHDGRPGHEIVFIFAVERPQDAPPPSEAGRFDIIDGGLEVAIRWMPVEEALAGTLFPSALTRLLAARAARAAGQAVAPIPAPRSEPPARTS</sequence>
<protein>
    <submittedName>
        <fullName evidence="4">NUDIX domain-containing protein</fullName>
    </submittedName>
</protein>
<keyword evidence="5" id="KW-1185">Reference proteome</keyword>
<keyword evidence="2" id="KW-0378">Hydrolase</keyword>
<gene>
    <name evidence="4" type="ORF">OH818_22460</name>
</gene>
<name>A0ABY7BWP3_9HYPH</name>
<dbReference type="InterPro" id="IPR000086">
    <property type="entry name" value="NUDIX_hydrolase_dom"/>
</dbReference>
<dbReference type="CDD" id="cd04688">
    <property type="entry name" value="NUDIX_Hydrolase"/>
    <property type="match status" value="1"/>
</dbReference>
<comment type="cofactor">
    <cofactor evidence="1">
        <name>Mg(2+)</name>
        <dbReference type="ChEBI" id="CHEBI:18420"/>
    </cofactor>
</comment>
<dbReference type="Gene3D" id="3.90.79.10">
    <property type="entry name" value="Nucleoside Triphosphate Pyrophosphohydrolase"/>
    <property type="match status" value="1"/>
</dbReference>
<evidence type="ECO:0000313" key="5">
    <source>
        <dbReference type="Proteomes" id="UP001164020"/>
    </source>
</evidence>
<dbReference type="SUPFAM" id="SSF55811">
    <property type="entry name" value="Nudix"/>
    <property type="match status" value="1"/>
</dbReference>
<evidence type="ECO:0000313" key="4">
    <source>
        <dbReference type="EMBL" id="WAP68118.1"/>
    </source>
</evidence>
<evidence type="ECO:0000256" key="1">
    <source>
        <dbReference type="ARBA" id="ARBA00001946"/>
    </source>
</evidence>
<dbReference type="Pfam" id="PF00293">
    <property type="entry name" value="NUDIX"/>
    <property type="match status" value="1"/>
</dbReference>